<dbReference type="AlphaFoldDB" id="A0A8J4AQP9"/>
<feature type="region of interest" description="Disordered" evidence="1">
    <location>
        <begin position="115"/>
        <end position="175"/>
    </location>
</feature>
<comment type="caution">
    <text evidence="2">The sequence shown here is derived from an EMBL/GenBank/DDBJ whole genome shotgun (WGS) entry which is preliminary data.</text>
</comment>
<evidence type="ECO:0000313" key="3">
    <source>
        <dbReference type="Proteomes" id="UP000747399"/>
    </source>
</evidence>
<reference evidence="2" key="1">
    <citation type="journal article" date="2021" name="Proc. Natl. Acad. Sci. U.S.A.">
        <title>Three genomes in the algal genus Volvox reveal the fate of a haploid sex-determining region after a transition to homothallism.</title>
        <authorList>
            <person name="Yamamoto K."/>
            <person name="Hamaji T."/>
            <person name="Kawai-Toyooka H."/>
            <person name="Matsuzaki R."/>
            <person name="Takahashi F."/>
            <person name="Nishimura Y."/>
            <person name="Kawachi M."/>
            <person name="Noguchi H."/>
            <person name="Minakuchi Y."/>
            <person name="Umen J.G."/>
            <person name="Toyoda A."/>
            <person name="Nozaki H."/>
        </authorList>
    </citation>
    <scope>NUCLEOTIDE SEQUENCE</scope>
    <source>
        <strain evidence="2">NIES-3780</strain>
    </source>
</reference>
<keyword evidence="3" id="KW-1185">Reference proteome</keyword>
<dbReference type="EMBL" id="BNCO01000003">
    <property type="protein sequence ID" value="GIL45773.1"/>
    <property type="molecule type" value="Genomic_DNA"/>
</dbReference>
<feature type="compositionally biased region" description="Low complexity" evidence="1">
    <location>
        <begin position="115"/>
        <end position="134"/>
    </location>
</feature>
<name>A0A8J4AQP9_9CHLO</name>
<evidence type="ECO:0000256" key="1">
    <source>
        <dbReference type="SAM" id="MobiDB-lite"/>
    </source>
</evidence>
<feature type="compositionally biased region" description="Basic and acidic residues" evidence="1">
    <location>
        <begin position="152"/>
        <end position="164"/>
    </location>
</feature>
<feature type="compositionally biased region" description="Low complexity" evidence="1">
    <location>
        <begin position="1"/>
        <end position="16"/>
    </location>
</feature>
<gene>
    <name evidence="2" type="ORF">Vafri_2920</name>
</gene>
<organism evidence="2 3">
    <name type="scientific">Volvox africanus</name>
    <dbReference type="NCBI Taxonomy" id="51714"/>
    <lineage>
        <taxon>Eukaryota</taxon>
        <taxon>Viridiplantae</taxon>
        <taxon>Chlorophyta</taxon>
        <taxon>core chlorophytes</taxon>
        <taxon>Chlorophyceae</taxon>
        <taxon>CS clade</taxon>
        <taxon>Chlamydomonadales</taxon>
        <taxon>Volvocaceae</taxon>
        <taxon>Volvox</taxon>
    </lineage>
</organism>
<feature type="region of interest" description="Disordered" evidence="1">
    <location>
        <begin position="1"/>
        <end position="74"/>
    </location>
</feature>
<accession>A0A8J4AQP9</accession>
<proteinExistence type="predicted"/>
<evidence type="ECO:0000313" key="2">
    <source>
        <dbReference type="EMBL" id="GIL45773.1"/>
    </source>
</evidence>
<feature type="compositionally biased region" description="Pro residues" evidence="1">
    <location>
        <begin position="51"/>
        <end position="62"/>
    </location>
</feature>
<protein>
    <submittedName>
        <fullName evidence="2">Uncharacterized protein</fullName>
    </submittedName>
</protein>
<feature type="compositionally biased region" description="Gly residues" evidence="1">
    <location>
        <begin position="135"/>
        <end position="150"/>
    </location>
</feature>
<sequence length="175" mass="17994">AASTAAGPAGAASRQTASEEVPGPMRAFRGGVYDRTLAPRKLKVERRYGLLPPPPPPPPPQQQEPAGRERGLQMRRANVLAAAMLEELNARLTGYSQQPTLTMVDRLADVLTGLPASSQAPKPKNKAAAMASGNGAAGGGGGAWGVGGFGSERVRAGDDGDTSSRRSGRSRPTSP</sequence>
<feature type="non-terminal residue" evidence="2">
    <location>
        <position position="1"/>
    </location>
</feature>
<dbReference type="Proteomes" id="UP000747399">
    <property type="component" value="Unassembled WGS sequence"/>
</dbReference>